<keyword evidence="3" id="KW-1185">Reference proteome</keyword>
<keyword evidence="1" id="KW-0732">Signal</keyword>
<name>A0A166MYM4_9AGAM</name>
<dbReference type="EMBL" id="KV417526">
    <property type="protein sequence ID" value="KZP24460.1"/>
    <property type="molecule type" value="Genomic_DNA"/>
</dbReference>
<dbReference type="AlphaFoldDB" id="A0A166MYM4"/>
<evidence type="ECO:0008006" key="4">
    <source>
        <dbReference type="Google" id="ProtNLM"/>
    </source>
</evidence>
<accession>A0A166MYM4</accession>
<dbReference type="Proteomes" id="UP000076532">
    <property type="component" value="Unassembled WGS sequence"/>
</dbReference>
<organism evidence="2 3">
    <name type="scientific">Athelia psychrophila</name>
    <dbReference type="NCBI Taxonomy" id="1759441"/>
    <lineage>
        <taxon>Eukaryota</taxon>
        <taxon>Fungi</taxon>
        <taxon>Dikarya</taxon>
        <taxon>Basidiomycota</taxon>
        <taxon>Agaricomycotina</taxon>
        <taxon>Agaricomycetes</taxon>
        <taxon>Agaricomycetidae</taxon>
        <taxon>Atheliales</taxon>
        <taxon>Atheliaceae</taxon>
        <taxon>Athelia</taxon>
    </lineage>
</organism>
<protein>
    <recommendedName>
        <fullName evidence="4">Secreted protein</fullName>
    </recommendedName>
</protein>
<feature type="chain" id="PRO_5007877542" description="Secreted protein" evidence="1">
    <location>
        <begin position="25"/>
        <end position="70"/>
    </location>
</feature>
<reference evidence="2 3" key="1">
    <citation type="journal article" date="2016" name="Mol. Biol. Evol.">
        <title>Comparative Genomics of Early-Diverging Mushroom-Forming Fungi Provides Insights into the Origins of Lignocellulose Decay Capabilities.</title>
        <authorList>
            <person name="Nagy L.G."/>
            <person name="Riley R."/>
            <person name="Tritt A."/>
            <person name="Adam C."/>
            <person name="Daum C."/>
            <person name="Floudas D."/>
            <person name="Sun H."/>
            <person name="Yadav J.S."/>
            <person name="Pangilinan J."/>
            <person name="Larsson K.H."/>
            <person name="Matsuura K."/>
            <person name="Barry K."/>
            <person name="Labutti K."/>
            <person name="Kuo R."/>
            <person name="Ohm R.A."/>
            <person name="Bhattacharya S.S."/>
            <person name="Shirouzu T."/>
            <person name="Yoshinaga Y."/>
            <person name="Martin F.M."/>
            <person name="Grigoriev I.V."/>
            <person name="Hibbett D.S."/>
        </authorList>
    </citation>
    <scope>NUCLEOTIDE SEQUENCE [LARGE SCALE GENOMIC DNA]</scope>
    <source>
        <strain evidence="2 3">CBS 109695</strain>
    </source>
</reference>
<evidence type="ECO:0000256" key="1">
    <source>
        <dbReference type="SAM" id="SignalP"/>
    </source>
</evidence>
<sequence>MAVRARRRAHLLSCFFAAAQDVLVAPGTHVKSAALVRAFVRDGARYLAMIKATRRSWRAQDKSCQRRGRY</sequence>
<gene>
    <name evidence="2" type="ORF">FIBSPDRAFT_857147</name>
</gene>
<proteinExistence type="predicted"/>
<evidence type="ECO:0000313" key="2">
    <source>
        <dbReference type="EMBL" id="KZP24460.1"/>
    </source>
</evidence>
<evidence type="ECO:0000313" key="3">
    <source>
        <dbReference type="Proteomes" id="UP000076532"/>
    </source>
</evidence>
<feature type="signal peptide" evidence="1">
    <location>
        <begin position="1"/>
        <end position="24"/>
    </location>
</feature>